<comment type="caution">
    <text evidence="2">The sequence shown here is derived from an EMBL/GenBank/DDBJ whole genome shotgun (WGS) entry which is preliminary data.</text>
</comment>
<feature type="non-terminal residue" evidence="2">
    <location>
        <position position="1"/>
    </location>
</feature>
<proteinExistence type="predicted"/>
<feature type="region of interest" description="Disordered" evidence="1">
    <location>
        <begin position="1"/>
        <end position="68"/>
    </location>
</feature>
<evidence type="ECO:0000313" key="2">
    <source>
        <dbReference type="EMBL" id="RDY03851.1"/>
    </source>
</evidence>
<sequence length="222" mass="24993">MGGVLSPPRVKDMRNMKKERSVEGRNSSDIGRNSWSSKSERHDKHEKKRKSTREERKERHEAFTPTITPIPPRVSNIKYFKCLGKGHKASKCPNRHVMIVKEDVKIRSESSARGISASSESESLCDGSYYEGDLCLILGSLCYVIINGGSCINVANGRLLKKLAFPTTVHPRSYGLQWLSEKGDFLVDKQAKVTFSLGAYEDRVVCDRVVLKPLPPREVQED</sequence>
<dbReference type="EMBL" id="QJKJ01002193">
    <property type="protein sequence ID" value="RDY03851.1"/>
    <property type="molecule type" value="Genomic_DNA"/>
</dbReference>
<organism evidence="2 3">
    <name type="scientific">Mucuna pruriens</name>
    <name type="common">Velvet bean</name>
    <name type="synonym">Dolichos pruriens</name>
    <dbReference type="NCBI Taxonomy" id="157652"/>
    <lineage>
        <taxon>Eukaryota</taxon>
        <taxon>Viridiplantae</taxon>
        <taxon>Streptophyta</taxon>
        <taxon>Embryophyta</taxon>
        <taxon>Tracheophyta</taxon>
        <taxon>Spermatophyta</taxon>
        <taxon>Magnoliopsida</taxon>
        <taxon>eudicotyledons</taxon>
        <taxon>Gunneridae</taxon>
        <taxon>Pentapetalae</taxon>
        <taxon>rosids</taxon>
        <taxon>fabids</taxon>
        <taxon>Fabales</taxon>
        <taxon>Fabaceae</taxon>
        <taxon>Papilionoideae</taxon>
        <taxon>50 kb inversion clade</taxon>
        <taxon>NPAAA clade</taxon>
        <taxon>indigoferoid/millettioid clade</taxon>
        <taxon>Phaseoleae</taxon>
        <taxon>Mucuna</taxon>
    </lineage>
</organism>
<feature type="compositionally biased region" description="Polar residues" evidence="1">
    <location>
        <begin position="24"/>
        <end position="37"/>
    </location>
</feature>
<feature type="compositionally biased region" description="Basic and acidic residues" evidence="1">
    <location>
        <begin position="9"/>
        <end position="23"/>
    </location>
</feature>
<protein>
    <recommendedName>
        <fullName evidence="4">CCHC-type domain-containing protein</fullName>
    </recommendedName>
</protein>
<dbReference type="Proteomes" id="UP000257109">
    <property type="component" value="Unassembled WGS sequence"/>
</dbReference>
<evidence type="ECO:0000313" key="3">
    <source>
        <dbReference type="Proteomes" id="UP000257109"/>
    </source>
</evidence>
<name>A0A371HM24_MUCPR</name>
<dbReference type="AlphaFoldDB" id="A0A371HM24"/>
<feature type="compositionally biased region" description="Basic and acidic residues" evidence="1">
    <location>
        <begin position="52"/>
        <end position="62"/>
    </location>
</feature>
<accession>A0A371HM24</accession>
<dbReference type="PANTHER" id="PTHR35046:SF9">
    <property type="entry name" value="RNA-DIRECTED DNA POLYMERASE"/>
    <property type="match status" value="1"/>
</dbReference>
<evidence type="ECO:0008006" key="4">
    <source>
        <dbReference type="Google" id="ProtNLM"/>
    </source>
</evidence>
<reference evidence="2" key="1">
    <citation type="submission" date="2018-05" db="EMBL/GenBank/DDBJ databases">
        <title>Draft genome of Mucuna pruriens seed.</title>
        <authorList>
            <person name="Nnadi N.E."/>
            <person name="Vos R."/>
            <person name="Hasami M.H."/>
            <person name="Devisetty U.K."/>
            <person name="Aguiy J.C."/>
        </authorList>
    </citation>
    <scope>NUCLEOTIDE SEQUENCE [LARGE SCALE GENOMIC DNA]</scope>
    <source>
        <strain evidence="2">JCA_2017</strain>
    </source>
</reference>
<dbReference type="PANTHER" id="PTHR35046">
    <property type="entry name" value="ZINC KNUCKLE (CCHC-TYPE) FAMILY PROTEIN"/>
    <property type="match status" value="1"/>
</dbReference>
<keyword evidence="3" id="KW-1185">Reference proteome</keyword>
<dbReference type="OrthoDB" id="1747743at2759"/>
<gene>
    <name evidence="2" type="ORF">CR513_12506</name>
</gene>
<evidence type="ECO:0000256" key="1">
    <source>
        <dbReference type="SAM" id="MobiDB-lite"/>
    </source>
</evidence>